<dbReference type="Proteomes" id="UP000029692">
    <property type="component" value="Unassembled WGS sequence"/>
</dbReference>
<dbReference type="OrthoDB" id="10021296at2"/>
<evidence type="ECO:0000313" key="1">
    <source>
        <dbReference type="EMBL" id="KGE70948.1"/>
    </source>
</evidence>
<sequence>MKRLFILLVLVPLVLVTACGTLFVAGGADYRAGERAFKEGKYDVALEKALSALETNPEFPEAAELLQRTAEQGPRNILAEIDTLQSSGRAFASDSIWREYAHLERIHRILSGSSYASRYPTKSYAQERDEAKETAAEEYYQAGSRALARGDFRSAREASRYLASAQALIADYKDTQSLLAQAKEAGIARVMVYSVQGMDILERAVINALGGNPTVREFTQFVSPAALGIGQGRSLANVVRDSQEADVDLLLYIESVTAGRVTDTRSRPNISLAGGLLSGNEYTWGYNQEIEGTLQLIDVAAGQVLSQQSYRDSASDSITATIITGTSSMRLNLRDFGDGSFAVMRVQDATSLLYGVYDDFHASARDFVSRQNYDAVRAADSFEALKRIVHNEIWYYGTEILTDDATELYYPLYDRVRTENTRRYEYSNSLFNTTKTKAPLLAREASQDFSALEQSAGSAIGAAMIKHIQ</sequence>
<dbReference type="AlphaFoldDB" id="A0A098QU82"/>
<evidence type="ECO:0000313" key="2">
    <source>
        <dbReference type="Proteomes" id="UP000029692"/>
    </source>
</evidence>
<organism evidence="1 2">
    <name type="scientific">Spirochaeta lutea</name>
    <dbReference type="NCBI Taxonomy" id="1480694"/>
    <lineage>
        <taxon>Bacteria</taxon>
        <taxon>Pseudomonadati</taxon>
        <taxon>Spirochaetota</taxon>
        <taxon>Spirochaetia</taxon>
        <taxon>Spirochaetales</taxon>
        <taxon>Spirochaetaceae</taxon>
        <taxon>Spirochaeta</taxon>
    </lineage>
</organism>
<dbReference type="RefSeq" id="WP_037549562.1">
    <property type="nucleotide sequence ID" value="NZ_JNUP01000071.1"/>
</dbReference>
<reference evidence="1 2" key="1">
    <citation type="submission" date="2014-05" db="EMBL/GenBank/DDBJ databases">
        <title>De novo Genome Sequence of Spirocheata sp.</title>
        <authorList>
            <person name="Shivani Y."/>
            <person name="Subhash Y."/>
            <person name="Tushar L."/>
            <person name="Sasikala C."/>
            <person name="Ramana C.V."/>
        </authorList>
    </citation>
    <scope>NUCLEOTIDE SEQUENCE [LARGE SCALE GENOMIC DNA]</scope>
    <source>
        <strain evidence="1 2">JC230</strain>
    </source>
</reference>
<evidence type="ECO:0008006" key="3">
    <source>
        <dbReference type="Google" id="ProtNLM"/>
    </source>
</evidence>
<comment type="caution">
    <text evidence="1">The sequence shown here is derived from an EMBL/GenBank/DDBJ whole genome shotgun (WGS) entry which is preliminary data.</text>
</comment>
<dbReference type="EMBL" id="JNUP01000071">
    <property type="protein sequence ID" value="KGE70948.1"/>
    <property type="molecule type" value="Genomic_DNA"/>
</dbReference>
<dbReference type="PROSITE" id="PS51257">
    <property type="entry name" value="PROKAR_LIPOPROTEIN"/>
    <property type="match status" value="1"/>
</dbReference>
<dbReference type="STRING" id="1480694.DC28_13490"/>
<accession>A0A098QU82</accession>
<name>A0A098QU82_9SPIO</name>
<proteinExistence type="predicted"/>
<protein>
    <recommendedName>
        <fullName evidence="3">Curli production assembly/transport component CsgG</fullName>
    </recommendedName>
</protein>
<gene>
    <name evidence="1" type="ORF">DC28_13490</name>
</gene>
<keyword evidence="2" id="KW-1185">Reference proteome</keyword>